<dbReference type="InterPro" id="IPR019998">
    <property type="entry name" value="Membr_insert_YidC"/>
</dbReference>
<feature type="domain" description="Membrane insertase YidC/Oxa/ALB C-terminal" evidence="12">
    <location>
        <begin position="452"/>
        <end position="631"/>
    </location>
</feature>
<dbReference type="NCBIfam" id="TIGR00278">
    <property type="entry name" value="membrane protein insertion efficiency factor YidD"/>
    <property type="match status" value="1"/>
</dbReference>
<dbReference type="InterPro" id="IPR001708">
    <property type="entry name" value="YidC/ALB3/OXA1/COX18"/>
</dbReference>
<feature type="domain" description="Membrane insertase YidC N-terminal" evidence="13">
    <location>
        <begin position="153"/>
        <end position="440"/>
    </location>
</feature>
<evidence type="ECO:0000256" key="3">
    <source>
        <dbReference type="ARBA" id="ARBA00022448"/>
    </source>
</evidence>
<comment type="subcellular location">
    <subcellularLocation>
        <location evidence="1">Cell inner membrane</location>
        <topology evidence="1">Multi-pass membrane protein</topology>
    </subcellularLocation>
    <subcellularLocation>
        <location evidence="11">Cell membrane</location>
        <topology evidence="11">Multi-pass membrane protein</topology>
    </subcellularLocation>
    <subcellularLocation>
        <location evidence="10">Cell membrane</location>
        <topology evidence="10">Peripheral membrane protein</topology>
        <orientation evidence="10">Cytoplasmic side</orientation>
    </subcellularLocation>
</comment>
<dbReference type="Pfam" id="PF14849">
    <property type="entry name" value="YidC_periplas"/>
    <property type="match status" value="1"/>
</dbReference>
<evidence type="ECO:0000313" key="14">
    <source>
        <dbReference type="EMBL" id="URJ25107.1"/>
    </source>
</evidence>
<dbReference type="InterPro" id="IPR028055">
    <property type="entry name" value="YidC/Oxa/ALB_C"/>
</dbReference>
<reference evidence="14" key="1">
    <citation type="submission" date="2022-05" db="EMBL/GenBank/DDBJ databases">
        <title>Impact of host demography and evolutionary history on endosymbiont molecular evolution: a test in carpenter ants (Genus Camponotus) and their Blochmannia endosymbionts.</title>
        <authorList>
            <person name="Manthey J.D."/>
            <person name="Giron J.C."/>
            <person name="Hruska J.P."/>
        </authorList>
    </citation>
    <scope>NUCLEOTIDE SEQUENCE</scope>
    <source>
        <strain evidence="14">C-006</strain>
    </source>
</reference>
<comment type="similarity">
    <text evidence="2 11">Belongs to the OXA1/ALB3/YidC family. Type 1 subfamily.</text>
</comment>
<keyword evidence="5 11" id="KW-0812">Transmembrane</keyword>
<proteinExistence type="inferred from homology"/>
<dbReference type="Pfam" id="PF02096">
    <property type="entry name" value="60KD_IMP"/>
    <property type="match status" value="1"/>
</dbReference>
<dbReference type="PANTHER" id="PTHR12428:SF65">
    <property type="entry name" value="CYTOCHROME C OXIDASE ASSEMBLY PROTEIN COX18, MITOCHONDRIAL"/>
    <property type="match status" value="1"/>
</dbReference>
<comment type="subunit">
    <text evidence="11">Interacts with the Sec translocase complex via SecD. Specifically interacts with transmembrane segments of nascent integral membrane proteins during membrane integration.</text>
</comment>
<comment type="caution">
    <text evidence="11">Lacks conserved residue(s) required for the propagation of feature annotation.</text>
</comment>
<organism evidence="14 15">
    <name type="scientific">Candidatus Blochmannia ocreatus</name>
    <name type="common">nom. nud.</name>
    <dbReference type="NCBI Taxonomy" id="251538"/>
    <lineage>
        <taxon>Bacteria</taxon>
        <taxon>Pseudomonadati</taxon>
        <taxon>Pseudomonadota</taxon>
        <taxon>Gammaproteobacteria</taxon>
        <taxon>Enterobacterales</taxon>
        <taxon>Enterobacteriaceae</taxon>
        <taxon>ant endosymbionts</taxon>
        <taxon>Candidatus Blochmanniella</taxon>
    </lineage>
</organism>
<gene>
    <name evidence="11 14" type="primary">yidC</name>
    <name evidence="14" type="ORF">M9405_03175</name>
</gene>
<name>A0ABY4SYR5_9ENTR</name>
<evidence type="ECO:0000256" key="4">
    <source>
        <dbReference type="ARBA" id="ARBA00022475"/>
    </source>
</evidence>
<evidence type="ECO:0000256" key="7">
    <source>
        <dbReference type="ARBA" id="ARBA00022989"/>
    </source>
</evidence>
<dbReference type="InterPro" id="IPR002696">
    <property type="entry name" value="Membr_insert_effic_factor_YidD"/>
</dbReference>
<evidence type="ECO:0000313" key="15">
    <source>
        <dbReference type="Proteomes" id="UP001056834"/>
    </source>
</evidence>
<feature type="transmembrane region" description="Helical" evidence="11">
    <location>
        <begin position="588"/>
        <end position="607"/>
    </location>
</feature>
<dbReference type="InterPro" id="IPR038221">
    <property type="entry name" value="YidC_periplasmic_sf"/>
</dbReference>
<dbReference type="InterPro" id="IPR047196">
    <property type="entry name" value="YidC_ALB_C"/>
</dbReference>
<evidence type="ECO:0000256" key="10">
    <source>
        <dbReference type="HAMAP-Rule" id="MF_00386"/>
    </source>
</evidence>
<keyword evidence="7 11" id="KW-1133">Transmembrane helix</keyword>
<dbReference type="NCBIfam" id="NF002352">
    <property type="entry name" value="PRK01318.1-3"/>
    <property type="match status" value="1"/>
</dbReference>
<dbReference type="PRINTS" id="PR01900">
    <property type="entry name" value="YIDCPROTEIN"/>
</dbReference>
<dbReference type="EMBL" id="CP097762">
    <property type="protein sequence ID" value="URJ25107.1"/>
    <property type="molecule type" value="Genomic_DNA"/>
</dbReference>
<comment type="function">
    <text evidence="11">Required for the insertion and/or proper folding and/or complex formation of integral membrane proteins into the membrane. Involved in integration of membrane proteins that insert both dependently and independently of the Sec translocase complex, as well as at least some lipoproteins. Aids folding of multispanning membrane proteins.</text>
</comment>
<dbReference type="NCBIfam" id="TIGR03592">
    <property type="entry name" value="yidC_oxa1_cterm"/>
    <property type="match status" value="1"/>
</dbReference>
<evidence type="ECO:0000256" key="11">
    <source>
        <dbReference type="HAMAP-Rule" id="MF_01810"/>
    </source>
</evidence>
<protein>
    <recommendedName>
        <fullName evidence="10 11">Multifunctional fusion protein</fullName>
    </recommendedName>
    <domain>
        <recommendedName>
            <fullName evidence="11">Membrane protein insertase YidC</fullName>
        </recommendedName>
        <alternativeName>
            <fullName evidence="11">Foldase YidC</fullName>
        </alternativeName>
        <alternativeName>
            <fullName evidence="11">Membrane protein YidC</fullName>
        </alternativeName>
        <alternativeName>
            <fullName evidence="11">Membrane integrase YidC</fullName>
        </alternativeName>
    </domain>
    <domain>
        <recommendedName>
            <fullName evidence="10">Putative membrane protein insertion efficiency factor</fullName>
        </recommendedName>
    </domain>
</protein>
<evidence type="ECO:0000259" key="12">
    <source>
        <dbReference type="Pfam" id="PF02096"/>
    </source>
</evidence>
<evidence type="ECO:0000256" key="2">
    <source>
        <dbReference type="ARBA" id="ARBA00010527"/>
    </source>
</evidence>
<evidence type="ECO:0000256" key="6">
    <source>
        <dbReference type="ARBA" id="ARBA00022927"/>
    </source>
</evidence>
<keyword evidence="3 11" id="KW-0813">Transport</keyword>
<evidence type="ECO:0000256" key="9">
    <source>
        <dbReference type="ARBA" id="ARBA00023186"/>
    </source>
</evidence>
<keyword evidence="9 11" id="KW-0143">Chaperone</keyword>
<dbReference type="NCBIfam" id="TIGR03593">
    <property type="entry name" value="yidC_nterm"/>
    <property type="match status" value="1"/>
</dbReference>
<feature type="transmembrane region" description="Helical" evidence="11">
    <location>
        <begin position="518"/>
        <end position="538"/>
    </location>
</feature>
<keyword evidence="8 10" id="KW-0472">Membrane</keyword>
<dbReference type="Pfam" id="PF01809">
    <property type="entry name" value="YidD"/>
    <property type="match status" value="1"/>
</dbReference>
<evidence type="ECO:0000256" key="1">
    <source>
        <dbReference type="ARBA" id="ARBA00004429"/>
    </source>
</evidence>
<evidence type="ECO:0000256" key="5">
    <source>
        <dbReference type="ARBA" id="ARBA00022692"/>
    </source>
</evidence>
<feature type="transmembrane region" description="Helical" evidence="11">
    <location>
        <begin position="452"/>
        <end position="470"/>
    </location>
</feature>
<keyword evidence="15" id="KW-1185">Reference proteome</keyword>
<dbReference type="HAMAP" id="MF_00386">
    <property type="entry name" value="UPF0161_YidD"/>
    <property type="match status" value="1"/>
</dbReference>
<dbReference type="SMART" id="SM01234">
    <property type="entry name" value="Haemolytic"/>
    <property type="match status" value="1"/>
</dbReference>
<evidence type="ECO:0000256" key="8">
    <source>
        <dbReference type="ARBA" id="ARBA00023136"/>
    </source>
</evidence>
<keyword evidence="6 11" id="KW-0653">Protein transport</keyword>
<dbReference type="RefSeq" id="WP_250223238.1">
    <property type="nucleotide sequence ID" value="NZ_CP097762.1"/>
</dbReference>
<dbReference type="CDD" id="cd19961">
    <property type="entry name" value="EcYidC-like_peri"/>
    <property type="match status" value="1"/>
</dbReference>
<evidence type="ECO:0000259" key="13">
    <source>
        <dbReference type="Pfam" id="PF14849"/>
    </source>
</evidence>
<dbReference type="Proteomes" id="UP001056834">
    <property type="component" value="Chromosome"/>
</dbReference>
<dbReference type="PANTHER" id="PTHR12428">
    <property type="entry name" value="OXA1"/>
    <property type="match status" value="1"/>
</dbReference>
<comment type="similarity">
    <text evidence="10">Belongs to the UPF0161 family.</text>
</comment>
<dbReference type="InterPro" id="IPR028053">
    <property type="entry name" value="Membr_insert_YidC_N"/>
</dbReference>
<dbReference type="HAMAP" id="MF_01810">
    <property type="entry name" value="YidC_type1"/>
    <property type="match status" value="1"/>
</dbReference>
<dbReference type="CDD" id="cd20070">
    <property type="entry name" value="5TM_YidC_Alb3"/>
    <property type="match status" value="1"/>
</dbReference>
<dbReference type="Gene3D" id="2.70.98.90">
    <property type="match status" value="1"/>
</dbReference>
<keyword evidence="4 10" id="KW-1003">Cell membrane</keyword>
<comment type="function">
    <text evidence="10">Could be involved in insertion of integral membrane proteins into the membrane.</text>
</comment>
<accession>A0ABY4SYR5</accession>
<dbReference type="PRINTS" id="PR00701">
    <property type="entry name" value="60KDINNERMP"/>
</dbReference>
<sequence>MESPFLFIQKHIIWLISTYQFIISPILGHHCRFQITCSQYSIQSIKTFGIIQGIWMTFIRVLHCHPLADNNNEDFIYYSYSHIQDVINMDSQRNFFLIAFLIMSFILWQTWQTEHYQDKNIQTIINTRDNIYTLDNAENDNEITYSYKENHLITVETDVFLLKINTYGGDIEEAYLMNYQENLNSKTPYHLLCTKKNFVYNANINIINETSESLKKPFFNKKFLYTTSNNQDTYKLLKKENTLKVSLIHHDNNGIKYTKNYTFNRNDYSIHVDYIISNMSNNSINIKLLGNLVQSISYPIEYNNRNNDEDSFPLYSYRGTIYSTDKKKYQKYSFKDIKKSDLNINTSSGWIAMSQKYFATAWIPLNQGFKTFYTTFLDQKNAIIGFQTSSIHIPMGQQETLQSILWMGPKVQKKMTQVNQNLDLIIDYGWLWFISQPLFNLLNLIHEYVNNWGISIVITTLIIRFIMYPLTKAQYTSMAKIRMLQPKLSAIHTAYKHDKYQYHQNTIKLYKEEKLNPLGGCLPVLIQMPIFLALYYMLSSSVELRHANFIFWIHDLSAPDPYCILPILMGITMFYIQKISPNAIGDTIQKNIMTIMLIIFTIFFLWFPSGLVLYYIVSNIITIIQQQMIYKVLEKKGLQNKQR</sequence>